<gene>
    <name evidence="2" type="ORF">CHM34_09935</name>
</gene>
<feature type="transmembrane region" description="Helical" evidence="1">
    <location>
        <begin position="54"/>
        <end position="72"/>
    </location>
</feature>
<accession>A0A235B7C7</accession>
<sequence length="74" mass="8037">MTREIANRSDLKMAPVVAVLLIGAFVAILNQTLLTTAIPPIMDDLNITANTAQWLTTVFMLVNGIMIPILCLPD</sequence>
<keyword evidence="3" id="KW-1185">Reference proteome</keyword>
<name>A0A235B7C7_9BACL</name>
<feature type="transmembrane region" description="Helical" evidence="1">
    <location>
        <begin position="12"/>
        <end position="34"/>
    </location>
</feature>
<proteinExistence type="predicted"/>
<keyword evidence="1" id="KW-1133">Transmembrane helix</keyword>
<evidence type="ECO:0000313" key="2">
    <source>
        <dbReference type="EMBL" id="OYD07777.1"/>
    </source>
</evidence>
<dbReference type="EMBL" id="NOWF01000005">
    <property type="protein sequence ID" value="OYD07777.1"/>
    <property type="molecule type" value="Genomic_DNA"/>
</dbReference>
<evidence type="ECO:0000313" key="3">
    <source>
        <dbReference type="Proteomes" id="UP000215459"/>
    </source>
</evidence>
<organism evidence="2 3">
    <name type="scientific">Paludifilum halophilum</name>
    <dbReference type="NCBI Taxonomy" id="1642702"/>
    <lineage>
        <taxon>Bacteria</taxon>
        <taxon>Bacillati</taxon>
        <taxon>Bacillota</taxon>
        <taxon>Bacilli</taxon>
        <taxon>Bacillales</taxon>
        <taxon>Thermoactinomycetaceae</taxon>
        <taxon>Paludifilum</taxon>
    </lineage>
</organism>
<dbReference type="AlphaFoldDB" id="A0A235B7C7"/>
<dbReference type="Proteomes" id="UP000215459">
    <property type="component" value="Unassembled WGS sequence"/>
</dbReference>
<dbReference type="InterPro" id="IPR036259">
    <property type="entry name" value="MFS_trans_sf"/>
</dbReference>
<comment type="caution">
    <text evidence="2">The sequence shown here is derived from an EMBL/GenBank/DDBJ whole genome shotgun (WGS) entry which is preliminary data.</text>
</comment>
<evidence type="ECO:0000256" key="1">
    <source>
        <dbReference type="SAM" id="Phobius"/>
    </source>
</evidence>
<keyword evidence="1" id="KW-0472">Membrane</keyword>
<dbReference type="SUPFAM" id="SSF103473">
    <property type="entry name" value="MFS general substrate transporter"/>
    <property type="match status" value="1"/>
</dbReference>
<dbReference type="Gene3D" id="1.20.1720.10">
    <property type="entry name" value="Multidrug resistance protein D"/>
    <property type="match status" value="1"/>
</dbReference>
<keyword evidence="1" id="KW-0812">Transmembrane</keyword>
<reference evidence="2 3" key="1">
    <citation type="submission" date="2017-07" db="EMBL/GenBank/DDBJ databases">
        <title>The genome sequence of Paludifilum halophilum highlights mechanisms for microbial adaptation to high salt environemnts.</title>
        <authorList>
            <person name="Belbahri L."/>
        </authorList>
    </citation>
    <scope>NUCLEOTIDE SEQUENCE [LARGE SCALE GENOMIC DNA]</scope>
    <source>
        <strain evidence="2 3">DSM 102817</strain>
    </source>
</reference>
<evidence type="ECO:0008006" key="4">
    <source>
        <dbReference type="Google" id="ProtNLM"/>
    </source>
</evidence>
<protein>
    <recommendedName>
        <fullName evidence="4">Major facilitator superfamily (MFS) profile domain-containing protein</fullName>
    </recommendedName>
</protein>